<evidence type="ECO:0000313" key="10">
    <source>
        <dbReference type="Proteomes" id="UP000285908"/>
    </source>
</evidence>
<dbReference type="GO" id="GO:0055085">
    <property type="term" value="P:transmembrane transport"/>
    <property type="evidence" value="ECO:0007669"/>
    <property type="project" value="InterPro"/>
</dbReference>
<feature type="transmembrane region" description="Helical" evidence="7">
    <location>
        <begin position="326"/>
        <end position="349"/>
    </location>
</feature>
<evidence type="ECO:0000256" key="1">
    <source>
        <dbReference type="ARBA" id="ARBA00004651"/>
    </source>
</evidence>
<feature type="transmembrane region" description="Helical" evidence="7">
    <location>
        <begin position="361"/>
        <end position="384"/>
    </location>
</feature>
<evidence type="ECO:0000256" key="7">
    <source>
        <dbReference type="SAM" id="Phobius"/>
    </source>
</evidence>
<dbReference type="GO" id="GO:0005886">
    <property type="term" value="C:plasma membrane"/>
    <property type="evidence" value="ECO:0007669"/>
    <property type="project" value="UniProtKB-SubCell"/>
</dbReference>
<feature type="transmembrane region" description="Helical" evidence="7">
    <location>
        <begin position="287"/>
        <end position="306"/>
    </location>
</feature>
<dbReference type="EMBL" id="RQXX01000004">
    <property type="protein sequence ID" value="RVV97362.1"/>
    <property type="molecule type" value="Genomic_DNA"/>
</dbReference>
<evidence type="ECO:0000256" key="4">
    <source>
        <dbReference type="ARBA" id="ARBA00022692"/>
    </source>
</evidence>
<dbReference type="AlphaFoldDB" id="A0A438AFA9"/>
<dbReference type="PANTHER" id="PTHR30183:SF9">
    <property type="entry name" value="THIAMINE TRANSPORT SYSTEM PERMEASE PROTEIN THIP"/>
    <property type="match status" value="1"/>
</dbReference>
<proteinExistence type="predicted"/>
<feature type="transmembrane region" description="Helical" evidence="7">
    <location>
        <begin position="237"/>
        <end position="260"/>
    </location>
</feature>
<evidence type="ECO:0000256" key="3">
    <source>
        <dbReference type="ARBA" id="ARBA00022475"/>
    </source>
</evidence>
<dbReference type="OrthoDB" id="7066776at2"/>
<reference evidence="9 10" key="1">
    <citation type="submission" date="2018-11" db="EMBL/GenBank/DDBJ databases">
        <title>Mesobaculum littorinae gen. nov., sp. nov., isolated from Littorina scabra that represents a novel genus of the order Rhodobacteraceae.</title>
        <authorList>
            <person name="Li F."/>
        </authorList>
    </citation>
    <scope>NUCLEOTIDE SEQUENCE [LARGE SCALE GENOMIC DNA]</scope>
    <source>
        <strain evidence="9 10">M0103</strain>
    </source>
</reference>
<dbReference type="InterPro" id="IPR035906">
    <property type="entry name" value="MetI-like_sf"/>
</dbReference>
<sequence length="522" mass="53661">MADRPQPLGAAGAAGLIAAAVVLALTLGTALLTLSRAQGVARLGAADWAAIRFTLGQAAISAGLSVALAIPVARALARRRFAGRAALVTLLGAPFILPVIVAVLGLLTVFGRNGWASAALDLAGLPPLDIYGGHGVILAHVFLNLPLATRLILQGWLAVPSERFRLAADLGFGPPQIRRHIEWPMLREVCPGTLIVIFLVCTTSFAVALTLGGGPRATTVELAIYQAFRFEFDLGKAALLALVQLALSGVAALLALGLAVPQAAAGGLDRAVERWDAQGPWHRGGDAALIALAAAFLVLPLLAIFLDGVPGLARMPASIWGAALRSLAVALASGALTLALALPMALAAARPRPGARMVEAAGYLSVAVSPLVIGVGLFLLVRPIANPTALALPVTALVNAAMSLPFALRALIPAARATEAIYGPLADQLGLQGRARLRRLILPRLRRPMGFAMALAAALSMGDLGVIALFTDPSAGTLPFALYGLMGAYRMDAAAGAALILLASSLALFWLFDRGGRLDADT</sequence>
<feature type="transmembrane region" description="Helical" evidence="7">
    <location>
        <begin position="390"/>
        <end position="412"/>
    </location>
</feature>
<keyword evidence="5 7" id="KW-1133">Transmembrane helix</keyword>
<protein>
    <submittedName>
        <fullName evidence="9">Thiamine/thiamine pyrophosphate ABC transporter permease ThiP</fullName>
    </submittedName>
</protein>
<keyword evidence="3" id="KW-1003">Cell membrane</keyword>
<dbReference type="Gene3D" id="1.10.3720.10">
    <property type="entry name" value="MetI-like"/>
    <property type="match status" value="2"/>
</dbReference>
<feature type="transmembrane region" description="Helical" evidence="7">
    <location>
        <begin position="449"/>
        <end position="471"/>
    </location>
</feature>
<keyword evidence="2" id="KW-0813">Transport</keyword>
<feature type="domain" description="ABC transmembrane type-1" evidence="8">
    <location>
        <begin position="323"/>
        <end position="512"/>
    </location>
</feature>
<evidence type="ECO:0000256" key="2">
    <source>
        <dbReference type="ARBA" id="ARBA00022448"/>
    </source>
</evidence>
<dbReference type="InterPro" id="IPR000515">
    <property type="entry name" value="MetI-like"/>
</dbReference>
<dbReference type="PROSITE" id="PS50928">
    <property type="entry name" value="ABC_TM1"/>
    <property type="match status" value="2"/>
</dbReference>
<keyword evidence="6 7" id="KW-0472">Membrane</keyword>
<comment type="caution">
    <text evidence="9">The sequence shown here is derived from an EMBL/GenBank/DDBJ whole genome shotgun (WGS) entry which is preliminary data.</text>
</comment>
<dbReference type="SUPFAM" id="SSF161098">
    <property type="entry name" value="MetI-like"/>
    <property type="match status" value="2"/>
</dbReference>
<feature type="transmembrane region" description="Helical" evidence="7">
    <location>
        <begin position="53"/>
        <end position="73"/>
    </location>
</feature>
<dbReference type="PANTHER" id="PTHR30183">
    <property type="entry name" value="MOLYBDENUM TRANSPORT SYSTEM PERMEASE PROTEIN MODB"/>
    <property type="match status" value="1"/>
</dbReference>
<name>A0A438AFA9_9RHOB</name>
<organism evidence="9 10">
    <name type="scientific">Mesobaculum littorinae</name>
    <dbReference type="NCBI Taxonomy" id="2486419"/>
    <lineage>
        <taxon>Bacteria</taxon>
        <taxon>Pseudomonadati</taxon>
        <taxon>Pseudomonadota</taxon>
        <taxon>Alphaproteobacteria</taxon>
        <taxon>Rhodobacterales</taxon>
        <taxon>Roseobacteraceae</taxon>
        <taxon>Mesobaculum</taxon>
    </lineage>
</organism>
<feature type="transmembrane region" description="Helical" evidence="7">
    <location>
        <begin position="85"/>
        <end position="110"/>
    </location>
</feature>
<dbReference type="CDD" id="cd06261">
    <property type="entry name" value="TM_PBP2"/>
    <property type="match status" value="1"/>
</dbReference>
<feature type="domain" description="ABC transmembrane type-1" evidence="8">
    <location>
        <begin position="51"/>
        <end position="255"/>
    </location>
</feature>
<keyword evidence="4 7" id="KW-0812">Transmembrane</keyword>
<feature type="transmembrane region" description="Helical" evidence="7">
    <location>
        <begin position="130"/>
        <end position="153"/>
    </location>
</feature>
<dbReference type="Proteomes" id="UP000285908">
    <property type="component" value="Unassembled WGS sequence"/>
</dbReference>
<evidence type="ECO:0000313" key="9">
    <source>
        <dbReference type="EMBL" id="RVV97362.1"/>
    </source>
</evidence>
<gene>
    <name evidence="9" type="ORF">EKE94_12405</name>
</gene>
<keyword evidence="10" id="KW-1185">Reference proteome</keyword>
<evidence type="ECO:0000256" key="5">
    <source>
        <dbReference type="ARBA" id="ARBA00022989"/>
    </source>
</evidence>
<accession>A0A438AFA9</accession>
<dbReference type="RefSeq" id="WP_127906958.1">
    <property type="nucleotide sequence ID" value="NZ_RQXX01000004.1"/>
</dbReference>
<feature type="transmembrane region" description="Helical" evidence="7">
    <location>
        <begin position="491"/>
        <end position="512"/>
    </location>
</feature>
<comment type="subcellular location">
    <subcellularLocation>
        <location evidence="1">Cell membrane</location>
        <topology evidence="1">Multi-pass membrane protein</topology>
    </subcellularLocation>
</comment>
<feature type="transmembrane region" description="Helical" evidence="7">
    <location>
        <begin position="189"/>
        <end position="211"/>
    </location>
</feature>
<evidence type="ECO:0000256" key="6">
    <source>
        <dbReference type="ARBA" id="ARBA00023136"/>
    </source>
</evidence>
<evidence type="ECO:0000259" key="8">
    <source>
        <dbReference type="PROSITE" id="PS50928"/>
    </source>
</evidence>